<dbReference type="PANTHER" id="PTHR30290">
    <property type="entry name" value="PERIPLASMIC BINDING COMPONENT OF ABC TRANSPORTER"/>
    <property type="match status" value="1"/>
</dbReference>
<comment type="caution">
    <text evidence="7">The sequence shown here is derived from an EMBL/GenBank/DDBJ whole genome shotgun (WGS) entry which is preliminary data.</text>
</comment>
<dbReference type="PANTHER" id="PTHR30290:SF10">
    <property type="entry name" value="PERIPLASMIC OLIGOPEPTIDE-BINDING PROTEIN-RELATED"/>
    <property type="match status" value="1"/>
</dbReference>
<evidence type="ECO:0000313" key="8">
    <source>
        <dbReference type="Proteomes" id="UP000234240"/>
    </source>
</evidence>
<dbReference type="Gene3D" id="3.10.105.10">
    <property type="entry name" value="Dipeptide-binding Protein, Domain 3"/>
    <property type="match status" value="1"/>
</dbReference>
<keyword evidence="8" id="KW-1185">Reference proteome</keyword>
<dbReference type="SUPFAM" id="SSF53850">
    <property type="entry name" value="Periplasmic binding protein-like II"/>
    <property type="match status" value="1"/>
</dbReference>
<evidence type="ECO:0000256" key="4">
    <source>
        <dbReference type="ARBA" id="ARBA00022729"/>
    </source>
</evidence>
<dbReference type="PIRSF" id="PIRSF002741">
    <property type="entry name" value="MppA"/>
    <property type="match status" value="1"/>
</dbReference>
<dbReference type="InterPro" id="IPR000914">
    <property type="entry name" value="SBP_5_dom"/>
</dbReference>
<dbReference type="AlphaFoldDB" id="A0A2N5EFU3"/>
<dbReference type="Gene3D" id="3.90.76.10">
    <property type="entry name" value="Dipeptide-binding Protein, Domain 1"/>
    <property type="match status" value="1"/>
</dbReference>
<dbReference type="Gene3D" id="3.40.190.10">
    <property type="entry name" value="Periplasmic binding protein-like II"/>
    <property type="match status" value="1"/>
</dbReference>
<dbReference type="RefSeq" id="WP_101814253.1">
    <property type="nucleotide sequence ID" value="NZ_PJZF01000001.1"/>
</dbReference>
<evidence type="ECO:0000256" key="5">
    <source>
        <dbReference type="SAM" id="SignalP"/>
    </source>
</evidence>
<dbReference type="OrthoDB" id="9801912at2"/>
<dbReference type="Pfam" id="PF00496">
    <property type="entry name" value="SBP_bac_5"/>
    <property type="match status" value="1"/>
</dbReference>
<feature type="chain" id="PRO_5014672256" evidence="5">
    <location>
        <begin position="23"/>
        <end position="527"/>
    </location>
</feature>
<feature type="domain" description="Solute-binding protein family 5" evidence="6">
    <location>
        <begin position="72"/>
        <end position="439"/>
    </location>
</feature>
<accession>A0A2N5EFU3</accession>
<keyword evidence="3" id="KW-0813">Transport</keyword>
<sequence>MFRLLPVTAALAALIGFSPAQAATPPDTLIVAISLDGVISLDPAESFETVSTGSLVDIYQGLVASDRQDPRKLVPALATGWQPGESEHSLLFTLNPQARFAGGNPVTADDVIASLSRVVKLNKTPAFILSEFGWTPQNIDAQFTRRGDHQLEIRWTSPIGRDLALRLLSAPVASIVDSKLLAQHTQGDDFGNGWLRTHSAGSAAYRVRNYIPHEALILEANPQAVTAPKLKRVILKNVADPGTRRLLLEQGDADVAYDLGADQFAALAHQPGVRVAGFPSGLIYYLGFNTQDPQQPALGKPAFWQAARWLVDYDGIANQLLKGQFQVHQAFLPQGFDGALESKPFHLDVAKAKAILAGAGIKPGTQFDLTIVNQPPYTDVAQALQASFAKADIMLNIKPVPEAELWGKMRSRNFQSIFIYWGPDYIDPNTNASTFAYNVPDGPKTLAWRVGWQIPSLSEQTRTAAAASDAAQRHALYTQLQTEIQQNSPYVVTLQGQRQVGLRSNIEGATQNLGNSMLFYDAVSKKG</sequence>
<evidence type="ECO:0000313" key="7">
    <source>
        <dbReference type="EMBL" id="PLR41389.1"/>
    </source>
</evidence>
<evidence type="ECO:0000256" key="1">
    <source>
        <dbReference type="ARBA" id="ARBA00004196"/>
    </source>
</evidence>
<dbReference type="GO" id="GO:0030288">
    <property type="term" value="C:outer membrane-bounded periplasmic space"/>
    <property type="evidence" value="ECO:0007669"/>
    <property type="project" value="UniProtKB-ARBA"/>
</dbReference>
<evidence type="ECO:0000259" key="6">
    <source>
        <dbReference type="Pfam" id="PF00496"/>
    </source>
</evidence>
<dbReference type="CDD" id="cd08512">
    <property type="entry name" value="PBP2_NikA_DppA_OppA_like_7"/>
    <property type="match status" value="1"/>
</dbReference>
<dbReference type="GO" id="GO:1904680">
    <property type="term" value="F:peptide transmembrane transporter activity"/>
    <property type="evidence" value="ECO:0007669"/>
    <property type="project" value="TreeGrafter"/>
</dbReference>
<organism evidence="7 8">
    <name type="scientific">Chimaeribacter californicus</name>
    <dbReference type="NCBI Taxonomy" id="2060067"/>
    <lineage>
        <taxon>Bacteria</taxon>
        <taxon>Pseudomonadati</taxon>
        <taxon>Pseudomonadota</taxon>
        <taxon>Gammaproteobacteria</taxon>
        <taxon>Enterobacterales</taxon>
        <taxon>Yersiniaceae</taxon>
        <taxon>Chimaeribacter</taxon>
    </lineage>
</organism>
<evidence type="ECO:0000256" key="3">
    <source>
        <dbReference type="ARBA" id="ARBA00022448"/>
    </source>
</evidence>
<protein>
    <submittedName>
        <fullName evidence="7">ABC transporter substrate-binding protein</fullName>
    </submittedName>
</protein>
<dbReference type="InterPro" id="IPR039424">
    <property type="entry name" value="SBP_5"/>
</dbReference>
<comment type="subcellular location">
    <subcellularLocation>
        <location evidence="1">Cell envelope</location>
    </subcellularLocation>
</comment>
<dbReference type="EMBL" id="PJZF01000001">
    <property type="protein sequence ID" value="PLR41389.1"/>
    <property type="molecule type" value="Genomic_DNA"/>
</dbReference>
<dbReference type="GO" id="GO:0043190">
    <property type="term" value="C:ATP-binding cassette (ABC) transporter complex"/>
    <property type="evidence" value="ECO:0007669"/>
    <property type="project" value="InterPro"/>
</dbReference>
<feature type="signal peptide" evidence="5">
    <location>
        <begin position="1"/>
        <end position="22"/>
    </location>
</feature>
<name>A0A2N5EFU3_9GAMM</name>
<keyword evidence="4 5" id="KW-0732">Signal</keyword>
<dbReference type="InterPro" id="IPR030678">
    <property type="entry name" value="Peptide/Ni-bd"/>
</dbReference>
<reference evidence="7 8" key="1">
    <citation type="submission" date="2017-12" db="EMBL/GenBank/DDBJ databases">
        <title>Characterization of six clinical isolates of Enterochimera gen. nov., a novel genus of the Yersiniaciae family and the three species Enterochimera arupensis sp. nov., Enterochimera coloradensis sp. nov, and Enterochimera californica sp. nov.</title>
        <authorList>
            <person name="Rossi A."/>
            <person name="Fisher M."/>
        </authorList>
    </citation>
    <scope>NUCLEOTIDE SEQUENCE [LARGE SCALE GENOMIC DNA]</scope>
    <source>
        <strain evidence="8">2015-Iso6</strain>
    </source>
</reference>
<dbReference type="GO" id="GO:0015833">
    <property type="term" value="P:peptide transport"/>
    <property type="evidence" value="ECO:0007669"/>
    <property type="project" value="TreeGrafter"/>
</dbReference>
<evidence type="ECO:0000256" key="2">
    <source>
        <dbReference type="ARBA" id="ARBA00005695"/>
    </source>
</evidence>
<comment type="similarity">
    <text evidence="2">Belongs to the bacterial solute-binding protein 5 family.</text>
</comment>
<dbReference type="Proteomes" id="UP000234240">
    <property type="component" value="Unassembled WGS sequence"/>
</dbReference>
<proteinExistence type="inferred from homology"/>
<gene>
    <name evidence="7" type="ORF">CYR55_00680</name>
</gene>